<gene>
    <name evidence="1" type="ORF">V9T40_002054</name>
</gene>
<dbReference type="AlphaFoldDB" id="A0AAN9THR5"/>
<keyword evidence="2" id="KW-1185">Reference proteome</keyword>
<sequence>MTPPGPASNRVKPGISSVKQQNFLIVGGLSGGGPRGPWNLSPALQEGGPGGVIYDATRITSKDQVASSDTSQWFSKYWSFEKSVSKFQVAANMTASAILRPIWAYVLPVWGCACNSLRNIIQRHQNKALRLIAGTPWYVRNDTLHHDLRIPTVNEVIRGLSTRHKKRLHAHSNILALTMLDTGSHHPRLQRLHPLDLPAL</sequence>
<accession>A0AAN9THR5</accession>
<proteinExistence type="predicted"/>
<reference evidence="1 2" key="1">
    <citation type="submission" date="2024-03" db="EMBL/GenBank/DDBJ databases">
        <title>Adaptation during the transition from Ophiocordyceps entomopathogen to insect associate is accompanied by gene loss and intensified selection.</title>
        <authorList>
            <person name="Ward C.M."/>
            <person name="Onetto C.A."/>
            <person name="Borneman A.R."/>
        </authorList>
    </citation>
    <scope>NUCLEOTIDE SEQUENCE [LARGE SCALE GENOMIC DNA]</scope>
    <source>
        <strain evidence="1">AWRI1</strain>
        <tissue evidence="1">Single Adult Female</tissue>
    </source>
</reference>
<dbReference type="Proteomes" id="UP001367676">
    <property type="component" value="Unassembled WGS sequence"/>
</dbReference>
<organism evidence="1 2">
    <name type="scientific">Parthenolecanium corni</name>
    <dbReference type="NCBI Taxonomy" id="536013"/>
    <lineage>
        <taxon>Eukaryota</taxon>
        <taxon>Metazoa</taxon>
        <taxon>Ecdysozoa</taxon>
        <taxon>Arthropoda</taxon>
        <taxon>Hexapoda</taxon>
        <taxon>Insecta</taxon>
        <taxon>Pterygota</taxon>
        <taxon>Neoptera</taxon>
        <taxon>Paraneoptera</taxon>
        <taxon>Hemiptera</taxon>
        <taxon>Sternorrhyncha</taxon>
        <taxon>Coccoidea</taxon>
        <taxon>Coccidae</taxon>
        <taxon>Parthenolecanium</taxon>
    </lineage>
</organism>
<protein>
    <submittedName>
        <fullName evidence="1">Uncharacterized protein</fullName>
    </submittedName>
</protein>
<dbReference type="EMBL" id="JBBCAQ010000022">
    <property type="protein sequence ID" value="KAK7590441.1"/>
    <property type="molecule type" value="Genomic_DNA"/>
</dbReference>
<name>A0AAN9THR5_9HEMI</name>
<evidence type="ECO:0000313" key="1">
    <source>
        <dbReference type="EMBL" id="KAK7590441.1"/>
    </source>
</evidence>
<comment type="caution">
    <text evidence="1">The sequence shown here is derived from an EMBL/GenBank/DDBJ whole genome shotgun (WGS) entry which is preliminary data.</text>
</comment>
<evidence type="ECO:0000313" key="2">
    <source>
        <dbReference type="Proteomes" id="UP001367676"/>
    </source>
</evidence>